<keyword evidence="9" id="KW-1185">Reference proteome</keyword>
<dbReference type="Gene3D" id="3.10.50.10">
    <property type="match status" value="1"/>
</dbReference>
<dbReference type="GO" id="GO:0004553">
    <property type="term" value="F:hydrolase activity, hydrolyzing O-glycosyl compounds"/>
    <property type="evidence" value="ECO:0007669"/>
    <property type="project" value="InterPro"/>
</dbReference>
<dbReference type="RefSeq" id="WP_066229362.1">
    <property type="nucleotide sequence ID" value="NZ_JALKTV010000018.1"/>
</dbReference>
<feature type="domain" description="GH18" evidence="7">
    <location>
        <begin position="249"/>
        <end position="572"/>
    </location>
</feature>
<dbReference type="InterPro" id="IPR001579">
    <property type="entry name" value="Glyco_hydro_18_chit_AS"/>
</dbReference>
<dbReference type="Gene3D" id="2.30.30.40">
    <property type="entry name" value="SH3 Domains"/>
    <property type="match status" value="1"/>
</dbReference>
<gene>
    <name evidence="8" type="ORF">B4102_0649</name>
</gene>
<name>A0A150L966_9BACI</name>
<reference evidence="8 9" key="1">
    <citation type="submission" date="2016-01" db="EMBL/GenBank/DDBJ databases">
        <title>Genome Sequences of Twelve Sporeforming Bacillus Species Isolated from Foods.</title>
        <authorList>
            <person name="Berendsen E.M."/>
            <person name="Wells-Bennik M.H."/>
            <person name="Krawcyk A.O."/>
            <person name="De Jong A."/>
            <person name="Holsappel S."/>
            <person name="Eijlander R.T."/>
            <person name="Kuipers O.P."/>
        </authorList>
    </citation>
    <scope>NUCLEOTIDE SEQUENCE [LARGE SCALE GENOMIC DNA]</scope>
    <source>
        <strain evidence="8 9">B4102</strain>
    </source>
</reference>
<dbReference type="PANTHER" id="PTHR46066:SF2">
    <property type="entry name" value="CHITINASE DOMAIN-CONTAINING PROTEIN 1"/>
    <property type="match status" value="1"/>
</dbReference>
<keyword evidence="2 3" id="KW-0326">Glycosidase</keyword>
<feature type="transmembrane region" description="Helical" evidence="5">
    <location>
        <begin position="16"/>
        <end position="36"/>
    </location>
</feature>
<dbReference type="Pfam" id="PF00704">
    <property type="entry name" value="Glyco_hydro_18"/>
    <property type="match status" value="1"/>
</dbReference>
<dbReference type="PATRIC" id="fig|46224.3.peg.2140"/>
<dbReference type="GO" id="GO:0005975">
    <property type="term" value="P:carbohydrate metabolic process"/>
    <property type="evidence" value="ECO:0007669"/>
    <property type="project" value="InterPro"/>
</dbReference>
<keyword evidence="5" id="KW-0472">Membrane</keyword>
<dbReference type="SUPFAM" id="SSF51445">
    <property type="entry name" value="(Trans)glycosidases"/>
    <property type="match status" value="1"/>
</dbReference>
<evidence type="ECO:0000256" key="3">
    <source>
        <dbReference type="RuleBase" id="RU000489"/>
    </source>
</evidence>
<dbReference type="InterPro" id="IPR029070">
    <property type="entry name" value="Chitinase_insertion_sf"/>
</dbReference>
<organism evidence="8 9">
    <name type="scientific">Heyndrickxia sporothermodurans</name>
    <dbReference type="NCBI Taxonomy" id="46224"/>
    <lineage>
        <taxon>Bacteria</taxon>
        <taxon>Bacillati</taxon>
        <taxon>Bacillota</taxon>
        <taxon>Bacilli</taxon>
        <taxon>Bacillales</taxon>
        <taxon>Bacillaceae</taxon>
        <taxon>Heyndrickxia</taxon>
    </lineage>
</organism>
<protein>
    <submittedName>
        <fullName evidence="8">Uncharacterized protein</fullName>
    </submittedName>
</protein>
<evidence type="ECO:0000256" key="4">
    <source>
        <dbReference type="RuleBase" id="RU004453"/>
    </source>
</evidence>
<dbReference type="OrthoDB" id="9775889at2"/>
<dbReference type="InterPro" id="IPR001223">
    <property type="entry name" value="Glyco_hydro18_cat"/>
</dbReference>
<dbReference type="PROSITE" id="PS01095">
    <property type="entry name" value="GH18_1"/>
    <property type="match status" value="1"/>
</dbReference>
<comment type="similarity">
    <text evidence="4">Belongs to the glycosyl hydrolase 18 family.</text>
</comment>
<dbReference type="Pfam" id="PF07833">
    <property type="entry name" value="Cu_amine_oxidN1"/>
    <property type="match status" value="1"/>
</dbReference>
<dbReference type="SMART" id="SM00636">
    <property type="entry name" value="Glyco_18"/>
    <property type="match status" value="1"/>
</dbReference>
<dbReference type="Proteomes" id="UP000075666">
    <property type="component" value="Unassembled WGS sequence"/>
</dbReference>
<dbReference type="PROSITE" id="PS51910">
    <property type="entry name" value="GH18_2"/>
    <property type="match status" value="1"/>
</dbReference>
<keyword evidence="5" id="KW-0812">Transmembrane</keyword>
<dbReference type="PANTHER" id="PTHR46066">
    <property type="entry name" value="CHITINASE DOMAIN-CONTAINING PROTEIN 1 FAMILY MEMBER"/>
    <property type="match status" value="1"/>
</dbReference>
<dbReference type="PROSITE" id="PS51781">
    <property type="entry name" value="SH3B"/>
    <property type="match status" value="1"/>
</dbReference>
<dbReference type="InterPro" id="IPR003646">
    <property type="entry name" value="SH3-like_bac-type"/>
</dbReference>
<evidence type="ECO:0000256" key="1">
    <source>
        <dbReference type="ARBA" id="ARBA00022801"/>
    </source>
</evidence>
<accession>A0A150L966</accession>
<dbReference type="Gene3D" id="3.20.20.80">
    <property type="entry name" value="Glycosidases"/>
    <property type="match status" value="1"/>
</dbReference>
<proteinExistence type="inferred from homology"/>
<comment type="caution">
    <text evidence="8">The sequence shown here is derived from an EMBL/GenBank/DDBJ whole genome shotgun (WGS) entry which is preliminary data.</text>
</comment>
<evidence type="ECO:0000256" key="5">
    <source>
        <dbReference type="SAM" id="Phobius"/>
    </source>
</evidence>
<dbReference type="SMART" id="SM00287">
    <property type="entry name" value="SH3b"/>
    <property type="match status" value="1"/>
</dbReference>
<feature type="domain" description="SH3b" evidence="6">
    <location>
        <begin position="169"/>
        <end position="232"/>
    </location>
</feature>
<evidence type="ECO:0000313" key="9">
    <source>
        <dbReference type="Proteomes" id="UP000075666"/>
    </source>
</evidence>
<keyword evidence="1 3" id="KW-0378">Hydrolase</keyword>
<sequence>METIEVKTNTNRMKKVMFGIVVLFILCTIGLLIYLYPFASSEKEPYVNKKYSILLNGKIQDQALIEGKNIYIPIKVVHSGIDDSVFTEKQSVIITTNQKVIQIPINKKTYFINQKPVHAQQPIIKNMNNQLFIDMKTLTSIYPIQTKVTKHSKIVWIEKNNSTYYKGKIIDKKVKEAYLKLRTTPDLQSPYVAVVNKGENVRIEKQKKDFYLIRTEEGIGGYIKKKYVVKNEQVRLTTKTRPEKKSNLQMNVPIHLTWEAVYTKNPDPAKLPKMPGVNVVSPTWFKLKNNHGDVTNLASKDYVKWAKKNRYHVWALFSNSFDPELTKVALSNYETRTKIINQLRSYMKTYQLDGLNIDIENVEPKDGPLITQFVREAAVYLHNDHKYVSMDITFIADGNWSEFYEREKLSSVVDYMIVMAYDEHWGGAQTAGSVASLPWVESNLKQLLNEVPNEKLILGVPFFTRLWKEEMKEGKLSVSSKALSMDQANAWMKERKLTAIEDADSGQNYVEYTDAKTNAIYKMWLEDNLSLNKRAKLAANYQLAGIASWSRYFADKSAWLALQSSLSALSNK</sequence>
<dbReference type="Pfam" id="PF08239">
    <property type="entry name" value="SH3_3"/>
    <property type="match status" value="1"/>
</dbReference>
<dbReference type="InterPro" id="IPR017853">
    <property type="entry name" value="GH"/>
</dbReference>
<dbReference type="AlphaFoldDB" id="A0A150L966"/>
<evidence type="ECO:0000259" key="6">
    <source>
        <dbReference type="PROSITE" id="PS51781"/>
    </source>
</evidence>
<keyword evidence="5" id="KW-1133">Transmembrane helix</keyword>
<dbReference type="EMBL" id="LQYN01000029">
    <property type="protein sequence ID" value="KYD08569.1"/>
    <property type="molecule type" value="Genomic_DNA"/>
</dbReference>
<evidence type="ECO:0000256" key="2">
    <source>
        <dbReference type="ARBA" id="ARBA00023295"/>
    </source>
</evidence>
<dbReference type="InterPro" id="IPR011583">
    <property type="entry name" value="Chitinase_II/V-like_cat"/>
</dbReference>
<dbReference type="GO" id="GO:0008061">
    <property type="term" value="F:chitin binding"/>
    <property type="evidence" value="ECO:0007669"/>
    <property type="project" value="InterPro"/>
</dbReference>
<dbReference type="InterPro" id="IPR012854">
    <property type="entry name" value="Cu_amine_oxidase-like_N"/>
</dbReference>
<evidence type="ECO:0000259" key="7">
    <source>
        <dbReference type="PROSITE" id="PS51910"/>
    </source>
</evidence>
<dbReference type="STRING" id="46224.B4102_0649"/>
<evidence type="ECO:0000313" key="8">
    <source>
        <dbReference type="EMBL" id="KYD08569.1"/>
    </source>
</evidence>